<dbReference type="GO" id="GO:0005768">
    <property type="term" value="C:endosome"/>
    <property type="evidence" value="ECO:0007669"/>
    <property type="project" value="TreeGrafter"/>
</dbReference>
<feature type="domain" description="DOP1-like C-terminal" evidence="1">
    <location>
        <begin position="2"/>
        <end position="223"/>
    </location>
</feature>
<proteinExistence type="predicted"/>
<evidence type="ECO:0000313" key="2">
    <source>
        <dbReference type="EMBL" id="CAH1798849.1"/>
    </source>
</evidence>
<dbReference type="EMBL" id="CAIIXF020000011">
    <property type="protein sequence ID" value="CAH1798849.1"/>
    <property type="molecule type" value="Genomic_DNA"/>
</dbReference>
<feature type="non-terminal residue" evidence="2">
    <location>
        <position position="1"/>
    </location>
</feature>
<reference evidence="2" key="1">
    <citation type="submission" date="2022-03" db="EMBL/GenBank/DDBJ databases">
        <authorList>
            <person name="Martin C."/>
        </authorList>
    </citation>
    <scope>NUCLEOTIDE SEQUENCE</scope>
</reference>
<protein>
    <recommendedName>
        <fullName evidence="1">DOP1-like C-terminal domain-containing protein</fullName>
    </recommendedName>
</protein>
<feature type="non-terminal residue" evidence="2">
    <location>
        <position position="229"/>
    </location>
</feature>
<dbReference type="PANTHER" id="PTHR14042:SF24">
    <property type="entry name" value="PROTEIN DOPEY-1 HOMOLOG"/>
    <property type="match status" value="1"/>
</dbReference>
<keyword evidence="3" id="KW-1185">Reference proteome</keyword>
<sequence length="229" mass="25832">AYIQKTPSGQLVDSWPALLGLLKEGLQLGLLPQGQFLLLAILNEFVQKCPMLEERKNQKDLQEITQKLLEACSNIAGSSLEQTTWLRRNLAVKPGPQSEVINSIEEDVEDHLPPPVVESVAKETPNYSQYSVQALIILADLVAPMLDVVYASDEKDKVGPFLVAIMHNVFPYLRNHSPHNLPSFRASSEILASLSEYQYTRKSWKKEALDLLLDPSFFQMDQQCIGNWR</sequence>
<comment type="caution">
    <text evidence="2">The sequence shown here is derived from an EMBL/GenBank/DDBJ whole genome shotgun (WGS) entry which is preliminary data.</text>
</comment>
<dbReference type="InterPro" id="IPR040314">
    <property type="entry name" value="DOP1"/>
</dbReference>
<name>A0A8S4PY49_OWEFU</name>
<gene>
    <name evidence="2" type="ORF">OFUS_LOCUS22932</name>
</gene>
<dbReference type="PANTHER" id="PTHR14042">
    <property type="entry name" value="DOPEY-RELATED"/>
    <property type="match status" value="1"/>
</dbReference>
<dbReference type="GO" id="GO:0005829">
    <property type="term" value="C:cytosol"/>
    <property type="evidence" value="ECO:0007669"/>
    <property type="project" value="GOC"/>
</dbReference>
<dbReference type="InterPro" id="IPR056457">
    <property type="entry name" value="DOP1_C"/>
</dbReference>
<dbReference type="AlphaFoldDB" id="A0A8S4PY49"/>
<evidence type="ECO:0000313" key="3">
    <source>
        <dbReference type="Proteomes" id="UP000749559"/>
    </source>
</evidence>
<dbReference type="Pfam" id="PF24598">
    <property type="entry name" value="DOP1_C"/>
    <property type="match status" value="1"/>
</dbReference>
<organism evidence="2 3">
    <name type="scientific">Owenia fusiformis</name>
    <name type="common">Polychaete worm</name>
    <dbReference type="NCBI Taxonomy" id="6347"/>
    <lineage>
        <taxon>Eukaryota</taxon>
        <taxon>Metazoa</taxon>
        <taxon>Spiralia</taxon>
        <taxon>Lophotrochozoa</taxon>
        <taxon>Annelida</taxon>
        <taxon>Polychaeta</taxon>
        <taxon>Sedentaria</taxon>
        <taxon>Canalipalpata</taxon>
        <taxon>Sabellida</taxon>
        <taxon>Oweniida</taxon>
        <taxon>Oweniidae</taxon>
        <taxon>Owenia</taxon>
    </lineage>
</organism>
<dbReference type="OrthoDB" id="6282271at2759"/>
<dbReference type="GO" id="GO:0006895">
    <property type="term" value="P:Golgi to endosome transport"/>
    <property type="evidence" value="ECO:0007669"/>
    <property type="project" value="InterPro"/>
</dbReference>
<dbReference type="Proteomes" id="UP000749559">
    <property type="component" value="Unassembled WGS sequence"/>
</dbReference>
<accession>A0A8S4PY49</accession>
<evidence type="ECO:0000259" key="1">
    <source>
        <dbReference type="Pfam" id="PF24598"/>
    </source>
</evidence>
<dbReference type="GO" id="GO:0005802">
    <property type="term" value="C:trans-Golgi network"/>
    <property type="evidence" value="ECO:0007669"/>
    <property type="project" value="TreeGrafter"/>
</dbReference>